<proteinExistence type="predicted"/>
<gene>
    <name evidence="2" type="ORF">LCGC14_1632430</name>
</gene>
<sequence>AAPTGGSVEKKKEKKKEKEEVEEEPTGIYLKTLGISSIGSLF</sequence>
<comment type="caution">
    <text evidence="2">The sequence shown here is derived from an EMBL/GenBank/DDBJ whole genome shotgun (WGS) entry which is preliminary data.</text>
</comment>
<feature type="region of interest" description="Disordered" evidence="1">
    <location>
        <begin position="1"/>
        <end position="24"/>
    </location>
</feature>
<accession>A0A0F9IPF7</accession>
<feature type="compositionally biased region" description="Basic and acidic residues" evidence="1">
    <location>
        <begin position="8"/>
        <end position="19"/>
    </location>
</feature>
<evidence type="ECO:0000313" key="2">
    <source>
        <dbReference type="EMBL" id="KKM21729.1"/>
    </source>
</evidence>
<protein>
    <submittedName>
        <fullName evidence="2">Uncharacterized protein</fullName>
    </submittedName>
</protein>
<dbReference type="EMBL" id="LAZR01013491">
    <property type="protein sequence ID" value="KKM21729.1"/>
    <property type="molecule type" value="Genomic_DNA"/>
</dbReference>
<feature type="non-terminal residue" evidence="2">
    <location>
        <position position="1"/>
    </location>
</feature>
<organism evidence="2">
    <name type="scientific">marine sediment metagenome</name>
    <dbReference type="NCBI Taxonomy" id="412755"/>
    <lineage>
        <taxon>unclassified sequences</taxon>
        <taxon>metagenomes</taxon>
        <taxon>ecological metagenomes</taxon>
    </lineage>
</organism>
<name>A0A0F9IPF7_9ZZZZ</name>
<evidence type="ECO:0000256" key="1">
    <source>
        <dbReference type="SAM" id="MobiDB-lite"/>
    </source>
</evidence>
<dbReference type="AlphaFoldDB" id="A0A0F9IPF7"/>
<reference evidence="2" key="1">
    <citation type="journal article" date="2015" name="Nature">
        <title>Complex archaea that bridge the gap between prokaryotes and eukaryotes.</title>
        <authorList>
            <person name="Spang A."/>
            <person name="Saw J.H."/>
            <person name="Jorgensen S.L."/>
            <person name="Zaremba-Niedzwiedzka K."/>
            <person name="Martijn J."/>
            <person name="Lind A.E."/>
            <person name="van Eijk R."/>
            <person name="Schleper C."/>
            <person name="Guy L."/>
            <person name="Ettema T.J."/>
        </authorList>
    </citation>
    <scope>NUCLEOTIDE SEQUENCE</scope>
</reference>